<dbReference type="AlphaFoldDB" id="H2J3T4"/>
<dbReference type="STRING" id="443254.Marpi_1431"/>
<gene>
    <name evidence="8" type="ordered locus">Marpi_1431</name>
</gene>
<accession>H2J3T4</accession>
<dbReference type="GO" id="GO:0031419">
    <property type="term" value="F:cobalamin binding"/>
    <property type="evidence" value="ECO:0007669"/>
    <property type="project" value="InterPro"/>
</dbReference>
<evidence type="ECO:0000256" key="2">
    <source>
        <dbReference type="ARBA" id="ARBA00022691"/>
    </source>
</evidence>
<evidence type="ECO:0000256" key="1">
    <source>
        <dbReference type="ARBA" id="ARBA00001966"/>
    </source>
</evidence>
<dbReference type="OrthoDB" id="9801424at2"/>
<evidence type="ECO:0000256" key="5">
    <source>
        <dbReference type="ARBA" id="ARBA00023014"/>
    </source>
</evidence>
<dbReference type="GO" id="GO:0051539">
    <property type="term" value="F:4 iron, 4 sulfur cluster binding"/>
    <property type="evidence" value="ECO:0007669"/>
    <property type="project" value="UniProtKB-KW"/>
</dbReference>
<keyword evidence="4" id="KW-0408">Iron</keyword>
<dbReference type="InterPro" id="IPR007197">
    <property type="entry name" value="rSAM"/>
</dbReference>
<dbReference type="EMBL" id="CP003257">
    <property type="protein sequence ID" value="AEX85826.1"/>
    <property type="molecule type" value="Genomic_DNA"/>
</dbReference>
<dbReference type="eggNOG" id="COG1032">
    <property type="taxonomic scope" value="Bacteria"/>
</dbReference>
<sequence length="447" mass="52364">MKHFLLINPWIYDTAAYDFWLKPLGLLYVGGILKKEGFQVSLLDLMNRYDNYFVKNDKIKDRYYGTGKFHYEKVENPPVLKDIPRRFKRYGLPKEELKKRLENYSDIDGIIVTSVMTYWYYGVYETIKEIRKIFPEKPIFLGGIYVNIMPAHAKKIFEELNVHIINGTGTFAINKMLKYYNLQIDNFNWFEEIDPAYELYNSQLPHVVITSSIGCPFRCTYCVTPRMWKYQTRSVKKIISGLETILSEKPVKDVVFFDDAFLLHPQKEELLNELSRFNVRYHLPNGIHAKLVTPKIARLFAKANFKIIKLGYETSDEELQKKTGGKVSNEDLKNAANYLLNEGLTDVSAYIMANLPEQKVDDVKKAIDFCLENNIIPSVNEFTPIPNTPQYMELVEKGWIDINTDPLLLNNSILPYWWKYGMSVEEIEGIKKYLQKKKEEYNLLGRH</sequence>
<evidence type="ECO:0000313" key="9">
    <source>
        <dbReference type="Proteomes" id="UP000007161"/>
    </source>
</evidence>
<dbReference type="Pfam" id="PF04055">
    <property type="entry name" value="Radical_SAM"/>
    <property type="match status" value="1"/>
</dbReference>
<evidence type="ECO:0000259" key="6">
    <source>
        <dbReference type="PROSITE" id="PS51332"/>
    </source>
</evidence>
<keyword evidence="3" id="KW-0479">Metal-binding</keyword>
<dbReference type="SMART" id="SM00729">
    <property type="entry name" value="Elp3"/>
    <property type="match status" value="1"/>
</dbReference>
<evidence type="ECO:0000256" key="4">
    <source>
        <dbReference type="ARBA" id="ARBA00023004"/>
    </source>
</evidence>
<dbReference type="GO" id="GO:0003824">
    <property type="term" value="F:catalytic activity"/>
    <property type="evidence" value="ECO:0007669"/>
    <property type="project" value="InterPro"/>
</dbReference>
<proteinExistence type="predicted"/>
<feature type="domain" description="Radical SAM core" evidence="7">
    <location>
        <begin position="201"/>
        <end position="431"/>
    </location>
</feature>
<dbReference type="InterPro" id="IPR051198">
    <property type="entry name" value="BchE-like"/>
</dbReference>
<dbReference type="InterPro" id="IPR023404">
    <property type="entry name" value="rSAM_horseshoe"/>
</dbReference>
<dbReference type="PROSITE" id="PS51918">
    <property type="entry name" value="RADICAL_SAM"/>
    <property type="match status" value="1"/>
</dbReference>
<dbReference type="Gene3D" id="3.40.50.280">
    <property type="entry name" value="Cobalamin-binding domain"/>
    <property type="match status" value="1"/>
</dbReference>
<evidence type="ECO:0000313" key="8">
    <source>
        <dbReference type="EMBL" id="AEX85826.1"/>
    </source>
</evidence>
<name>H2J3T4_MARPK</name>
<keyword evidence="2" id="KW-0949">S-adenosyl-L-methionine</keyword>
<keyword evidence="5" id="KW-0411">Iron-sulfur</keyword>
<dbReference type="SFLD" id="SFLDG01082">
    <property type="entry name" value="B12-binding_domain_containing"/>
    <property type="match status" value="1"/>
</dbReference>
<dbReference type="GO" id="GO:0005829">
    <property type="term" value="C:cytosol"/>
    <property type="evidence" value="ECO:0007669"/>
    <property type="project" value="TreeGrafter"/>
</dbReference>
<protein>
    <submittedName>
        <fullName evidence="8">Fe-S oxidoreductase</fullName>
    </submittedName>
</protein>
<dbReference type="Gene3D" id="3.80.30.20">
    <property type="entry name" value="tm_1862 like domain"/>
    <property type="match status" value="1"/>
</dbReference>
<dbReference type="SUPFAM" id="SSF102114">
    <property type="entry name" value="Radical SAM enzymes"/>
    <property type="match status" value="1"/>
</dbReference>
<comment type="cofactor">
    <cofactor evidence="1">
        <name>[4Fe-4S] cluster</name>
        <dbReference type="ChEBI" id="CHEBI:49883"/>
    </cofactor>
</comment>
<dbReference type="RefSeq" id="WP_014296897.1">
    <property type="nucleotide sequence ID" value="NC_016751.1"/>
</dbReference>
<dbReference type="InterPro" id="IPR034466">
    <property type="entry name" value="Methyltransferase_Class_B"/>
</dbReference>
<evidence type="ECO:0000259" key="7">
    <source>
        <dbReference type="PROSITE" id="PS51918"/>
    </source>
</evidence>
<dbReference type="SUPFAM" id="SSF52242">
    <property type="entry name" value="Cobalamin (vitamin B12)-binding domain"/>
    <property type="match status" value="1"/>
</dbReference>
<organism evidence="8 9">
    <name type="scientific">Marinitoga piezophila (strain DSM 14283 / JCM 11233 / KA3)</name>
    <dbReference type="NCBI Taxonomy" id="443254"/>
    <lineage>
        <taxon>Bacteria</taxon>
        <taxon>Thermotogati</taxon>
        <taxon>Thermotogota</taxon>
        <taxon>Thermotogae</taxon>
        <taxon>Petrotogales</taxon>
        <taxon>Petrotogaceae</taxon>
        <taxon>Marinitoga</taxon>
    </lineage>
</organism>
<dbReference type="KEGG" id="mpz:Marpi_1431"/>
<dbReference type="PANTHER" id="PTHR43409:SF15">
    <property type="entry name" value="PUTATIVE-RELATED"/>
    <property type="match status" value="1"/>
</dbReference>
<dbReference type="InterPro" id="IPR006158">
    <property type="entry name" value="Cobalamin-bd"/>
</dbReference>
<dbReference type="SFLD" id="SFLDS00029">
    <property type="entry name" value="Radical_SAM"/>
    <property type="match status" value="1"/>
</dbReference>
<dbReference type="HOGENOM" id="CLU_021572_4_3_0"/>
<feature type="domain" description="B12-binding" evidence="6">
    <location>
        <begin position="8"/>
        <end position="187"/>
    </location>
</feature>
<evidence type="ECO:0000256" key="3">
    <source>
        <dbReference type="ARBA" id="ARBA00022723"/>
    </source>
</evidence>
<reference evidence="8 9" key="1">
    <citation type="journal article" date="2012" name="J. Bacteriol.">
        <title>Complete Genome Sequence of the Thermophilic, Piezophilic, Heterotrophic Bacterium Marinitoga piezophila KA3.</title>
        <authorList>
            <person name="Lucas S."/>
            <person name="Han J."/>
            <person name="Lapidus A."/>
            <person name="Cheng J.F."/>
            <person name="Goodwin L.A."/>
            <person name="Pitluck S."/>
            <person name="Peters L."/>
            <person name="Mikhailova N."/>
            <person name="Teshima H."/>
            <person name="Detter J.C."/>
            <person name="Han C."/>
            <person name="Tapia R."/>
            <person name="Land M."/>
            <person name="Hauser L."/>
            <person name="Kyrpides N.C."/>
            <person name="Ivanova N."/>
            <person name="Pagani I."/>
            <person name="Vannier P."/>
            <person name="Oger P."/>
            <person name="Bartlett D.H."/>
            <person name="Noll K.M."/>
            <person name="Woyke T."/>
            <person name="Jebbar M."/>
        </authorList>
    </citation>
    <scope>NUCLEOTIDE SEQUENCE [LARGE SCALE GENOMIC DNA]</scope>
    <source>
        <strain evidence="9">DSM 14283 / JCM 11233 / KA3</strain>
    </source>
</reference>
<dbReference type="PANTHER" id="PTHR43409">
    <property type="entry name" value="ANAEROBIC MAGNESIUM-PROTOPORPHYRIN IX MONOMETHYL ESTER CYCLASE-RELATED"/>
    <property type="match status" value="1"/>
</dbReference>
<keyword evidence="9" id="KW-1185">Reference proteome</keyword>
<dbReference type="InterPro" id="IPR036724">
    <property type="entry name" value="Cobalamin-bd_sf"/>
</dbReference>
<dbReference type="InterPro" id="IPR058240">
    <property type="entry name" value="rSAM_sf"/>
</dbReference>
<dbReference type="GO" id="GO:0046872">
    <property type="term" value="F:metal ion binding"/>
    <property type="evidence" value="ECO:0007669"/>
    <property type="project" value="UniProtKB-KW"/>
</dbReference>
<dbReference type="SFLD" id="SFLDG01123">
    <property type="entry name" value="methyltransferase_(Class_B)"/>
    <property type="match status" value="1"/>
</dbReference>
<dbReference type="PROSITE" id="PS51332">
    <property type="entry name" value="B12_BINDING"/>
    <property type="match status" value="1"/>
</dbReference>
<dbReference type="Proteomes" id="UP000007161">
    <property type="component" value="Chromosome"/>
</dbReference>
<dbReference type="InterPro" id="IPR006638">
    <property type="entry name" value="Elp3/MiaA/NifB-like_rSAM"/>
</dbReference>
<reference evidence="9" key="2">
    <citation type="submission" date="2012-01" db="EMBL/GenBank/DDBJ databases">
        <title>Complete sequence of chromosome of Marinitoga piezophila KA3.</title>
        <authorList>
            <person name="Lucas S."/>
            <person name="Han J."/>
            <person name="Lapidus A."/>
            <person name="Cheng J.-F."/>
            <person name="Goodwin L."/>
            <person name="Pitluck S."/>
            <person name="Peters L."/>
            <person name="Mikhailova N."/>
            <person name="Teshima H."/>
            <person name="Detter J.C."/>
            <person name="Han C."/>
            <person name="Tapia R."/>
            <person name="Land M."/>
            <person name="Hauser L."/>
            <person name="Kyrpides N."/>
            <person name="Ivanova N."/>
            <person name="Pagani I."/>
            <person name="Jebbar M."/>
            <person name="Vannier P."/>
            <person name="Oger P."/>
            <person name="Cario A."/>
            <person name="Bartlett D."/>
            <person name="Noll K.M."/>
            <person name="Woyke T."/>
        </authorList>
    </citation>
    <scope>NUCLEOTIDE SEQUENCE [LARGE SCALE GENOMIC DNA]</scope>
    <source>
        <strain evidence="9">DSM 14283 / JCM 11233 / KA3</strain>
    </source>
</reference>